<gene>
    <name evidence="2" type="ORF">Ddye_005534</name>
</gene>
<evidence type="ECO:0000313" key="3">
    <source>
        <dbReference type="Proteomes" id="UP001280121"/>
    </source>
</evidence>
<organism evidence="2 3">
    <name type="scientific">Dipteronia dyeriana</name>
    <dbReference type="NCBI Taxonomy" id="168575"/>
    <lineage>
        <taxon>Eukaryota</taxon>
        <taxon>Viridiplantae</taxon>
        <taxon>Streptophyta</taxon>
        <taxon>Embryophyta</taxon>
        <taxon>Tracheophyta</taxon>
        <taxon>Spermatophyta</taxon>
        <taxon>Magnoliopsida</taxon>
        <taxon>eudicotyledons</taxon>
        <taxon>Gunneridae</taxon>
        <taxon>Pentapetalae</taxon>
        <taxon>rosids</taxon>
        <taxon>malvids</taxon>
        <taxon>Sapindales</taxon>
        <taxon>Sapindaceae</taxon>
        <taxon>Hippocastanoideae</taxon>
        <taxon>Acereae</taxon>
        <taxon>Dipteronia</taxon>
    </lineage>
</organism>
<comment type="caution">
    <text evidence="2">The sequence shown here is derived from an EMBL/GenBank/DDBJ whole genome shotgun (WGS) entry which is preliminary data.</text>
</comment>
<proteinExistence type="predicted"/>
<dbReference type="Pfam" id="PF14244">
    <property type="entry name" value="Retrotran_gag_3"/>
    <property type="match status" value="1"/>
</dbReference>
<accession>A0AAD9XH00</accession>
<feature type="domain" description="Retrotransposon Copia-like N-terminal" evidence="1">
    <location>
        <begin position="26"/>
        <end position="69"/>
    </location>
</feature>
<dbReference type="Proteomes" id="UP001280121">
    <property type="component" value="Unassembled WGS sequence"/>
</dbReference>
<dbReference type="InterPro" id="IPR029472">
    <property type="entry name" value="Copia-like_N"/>
</dbReference>
<dbReference type="EMBL" id="JANJYI010000002">
    <property type="protein sequence ID" value="KAK2659001.1"/>
    <property type="molecule type" value="Genomic_DNA"/>
</dbReference>
<name>A0AAD9XH00_9ROSI</name>
<keyword evidence="3" id="KW-1185">Reference proteome</keyword>
<protein>
    <recommendedName>
        <fullName evidence="1">Retrotransposon Copia-like N-terminal domain-containing protein</fullName>
    </recommendedName>
</protein>
<dbReference type="PANTHER" id="PTHR37610">
    <property type="entry name" value="CCHC-TYPE DOMAIN-CONTAINING PROTEIN"/>
    <property type="match status" value="1"/>
</dbReference>
<reference evidence="2" key="1">
    <citation type="journal article" date="2023" name="Plant J.">
        <title>Genome sequences and population genomics provide insights into the demographic history, inbreeding, and mutation load of two 'living fossil' tree species of Dipteronia.</title>
        <authorList>
            <person name="Feng Y."/>
            <person name="Comes H.P."/>
            <person name="Chen J."/>
            <person name="Zhu S."/>
            <person name="Lu R."/>
            <person name="Zhang X."/>
            <person name="Li P."/>
            <person name="Qiu J."/>
            <person name="Olsen K.M."/>
            <person name="Qiu Y."/>
        </authorList>
    </citation>
    <scope>NUCLEOTIDE SEQUENCE</scope>
    <source>
        <strain evidence="2">KIB01</strain>
    </source>
</reference>
<dbReference type="AlphaFoldDB" id="A0AAD9XH00"/>
<evidence type="ECO:0000313" key="2">
    <source>
        <dbReference type="EMBL" id="KAK2659001.1"/>
    </source>
</evidence>
<dbReference type="PANTHER" id="PTHR37610:SF81">
    <property type="entry name" value="RETROTRANSPOSON COPIA-LIKE N-TERMINAL DOMAIN-CONTAINING PROTEIN"/>
    <property type="match status" value="1"/>
</dbReference>
<sequence length="105" mass="11633">MESSHYENESNPRVSMSRSAIDDFSSPGLVLVSQSLTGDNYASKSRAMLIALSVKSKLGFTEGTINKPEGTDINLLNYWIRNNNVVISWILNSVYEEISASIIFV</sequence>
<evidence type="ECO:0000259" key="1">
    <source>
        <dbReference type="Pfam" id="PF14244"/>
    </source>
</evidence>